<feature type="domain" description="PA" evidence="2">
    <location>
        <begin position="118"/>
        <end position="208"/>
    </location>
</feature>
<dbReference type="EMBL" id="JBFXLS010000053">
    <property type="protein sequence ID" value="KAL2823335.1"/>
    <property type="molecule type" value="Genomic_DNA"/>
</dbReference>
<accession>A0ABR4I6L5</accession>
<dbReference type="InterPro" id="IPR007365">
    <property type="entry name" value="TFR-like_dimer_dom"/>
</dbReference>
<dbReference type="Gene3D" id="3.40.630.10">
    <property type="entry name" value="Zn peptidases"/>
    <property type="match status" value="1"/>
</dbReference>
<evidence type="ECO:0000313" key="6">
    <source>
        <dbReference type="Proteomes" id="UP001610335"/>
    </source>
</evidence>
<dbReference type="Pfam" id="PF04253">
    <property type="entry name" value="TFR_dimer"/>
    <property type="match status" value="1"/>
</dbReference>
<comment type="similarity">
    <text evidence="1">Belongs to the peptidase M28 family. M28B subfamily.</text>
</comment>
<reference evidence="5 6" key="1">
    <citation type="submission" date="2024-07" db="EMBL/GenBank/DDBJ databases">
        <title>Section-level genome sequencing and comparative genomics of Aspergillus sections Usti and Cavernicolus.</title>
        <authorList>
            <consortium name="Lawrence Berkeley National Laboratory"/>
            <person name="Nybo J.L."/>
            <person name="Vesth T.C."/>
            <person name="Theobald S."/>
            <person name="Frisvad J.C."/>
            <person name="Larsen T.O."/>
            <person name="Kjaerboelling I."/>
            <person name="Rothschild-Mancinelli K."/>
            <person name="Lyhne E.K."/>
            <person name="Kogle M.E."/>
            <person name="Barry K."/>
            <person name="Clum A."/>
            <person name="Na H."/>
            <person name="Ledsgaard L."/>
            <person name="Lin J."/>
            <person name="Lipzen A."/>
            <person name="Kuo A."/>
            <person name="Riley R."/>
            <person name="Mondo S."/>
            <person name="LaButti K."/>
            <person name="Haridas S."/>
            <person name="Pangalinan J."/>
            <person name="Salamov A.A."/>
            <person name="Simmons B.A."/>
            <person name="Magnuson J.K."/>
            <person name="Chen J."/>
            <person name="Drula E."/>
            <person name="Henrissat B."/>
            <person name="Wiebenga A."/>
            <person name="Lubbers R.J."/>
            <person name="Gomes A.C."/>
            <person name="Makela M.R."/>
            <person name="Stajich J."/>
            <person name="Grigoriev I.V."/>
            <person name="Mortensen U.H."/>
            <person name="De vries R.P."/>
            <person name="Baker S.E."/>
            <person name="Andersen M.R."/>
        </authorList>
    </citation>
    <scope>NUCLEOTIDE SEQUENCE [LARGE SCALE GENOMIC DNA]</scope>
    <source>
        <strain evidence="5 6">CBS 600.67</strain>
    </source>
</reference>
<evidence type="ECO:0000259" key="3">
    <source>
        <dbReference type="Pfam" id="PF04253"/>
    </source>
</evidence>
<dbReference type="Proteomes" id="UP001610335">
    <property type="component" value="Unassembled WGS sequence"/>
</dbReference>
<dbReference type="CDD" id="cd08022">
    <property type="entry name" value="M28_PSMA_like"/>
    <property type="match status" value="1"/>
</dbReference>
<evidence type="ECO:0000259" key="2">
    <source>
        <dbReference type="Pfam" id="PF02225"/>
    </source>
</evidence>
<keyword evidence="6" id="KW-1185">Reference proteome</keyword>
<dbReference type="InterPro" id="IPR036757">
    <property type="entry name" value="TFR-like_dimer_dom_sf"/>
</dbReference>
<dbReference type="InterPro" id="IPR046450">
    <property type="entry name" value="PA_dom_sf"/>
</dbReference>
<evidence type="ECO:0000313" key="5">
    <source>
        <dbReference type="EMBL" id="KAL2823335.1"/>
    </source>
</evidence>
<dbReference type="InterPro" id="IPR007484">
    <property type="entry name" value="Peptidase_M28"/>
</dbReference>
<protein>
    <recommendedName>
        <fullName evidence="7">Glutamate carboxypeptidase</fullName>
    </recommendedName>
</protein>
<dbReference type="Gene3D" id="1.20.930.40">
    <property type="entry name" value="Transferrin receptor-like, dimerisation domain"/>
    <property type="match status" value="1"/>
</dbReference>
<organism evidence="5 6">
    <name type="scientific">Aspergillus cavernicola</name>
    <dbReference type="NCBI Taxonomy" id="176166"/>
    <lineage>
        <taxon>Eukaryota</taxon>
        <taxon>Fungi</taxon>
        <taxon>Dikarya</taxon>
        <taxon>Ascomycota</taxon>
        <taxon>Pezizomycotina</taxon>
        <taxon>Eurotiomycetes</taxon>
        <taxon>Eurotiomycetidae</taxon>
        <taxon>Eurotiales</taxon>
        <taxon>Aspergillaceae</taxon>
        <taxon>Aspergillus</taxon>
        <taxon>Aspergillus subgen. Nidulantes</taxon>
    </lineage>
</organism>
<dbReference type="SUPFAM" id="SSF53187">
    <property type="entry name" value="Zn-dependent exopeptidases"/>
    <property type="match status" value="1"/>
</dbReference>
<dbReference type="Pfam" id="PF02225">
    <property type="entry name" value="PA"/>
    <property type="match status" value="1"/>
</dbReference>
<comment type="caution">
    <text evidence="5">The sequence shown here is derived from an EMBL/GenBank/DDBJ whole genome shotgun (WGS) entry which is preliminary data.</text>
</comment>
<dbReference type="PANTHER" id="PTHR10404">
    <property type="entry name" value="N-ACETYLATED-ALPHA-LINKED ACIDIC DIPEPTIDASE"/>
    <property type="match status" value="1"/>
</dbReference>
<evidence type="ECO:0000259" key="4">
    <source>
        <dbReference type="Pfam" id="PF04389"/>
    </source>
</evidence>
<dbReference type="SUPFAM" id="SSF52025">
    <property type="entry name" value="PA domain"/>
    <property type="match status" value="1"/>
</dbReference>
<gene>
    <name evidence="5" type="ORF">BDW59DRAFT_163302</name>
</gene>
<proteinExistence type="inferred from homology"/>
<dbReference type="Pfam" id="PF04389">
    <property type="entry name" value="Peptidase_M28"/>
    <property type="match status" value="1"/>
</dbReference>
<feature type="domain" description="Peptidase M28" evidence="4">
    <location>
        <begin position="290"/>
        <end position="503"/>
    </location>
</feature>
<dbReference type="InterPro" id="IPR039373">
    <property type="entry name" value="Peptidase_M28B"/>
</dbReference>
<name>A0ABR4I6L5_9EURO</name>
<dbReference type="Gene3D" id="3.50.30.30">
    <property type="match status" value="1"/>
</dbReference>
<evidence type="ECO:0000256" key="1">
    <source>
        <dbReference type="ARBA" id="ARBA00005634"/>
    </source>
</evidence>
<dbReference type="InterPro" id="IPR003137">
    <property type="entry name" value="PA_domain"/>
</dbReference>
<dbReference type="PANTHER" id="PTHR10404:SF46">
    <property type="entry name" value="VACUOLAR PROTEIN SORTING-ASSOCIATED PROTEIN 70"/>
    <property type="match status" value="1"/>
</dbReference>
<dbReference type="SUPFAM" id="SSF47672">
    <property type="entry name" value="Transferrin receptor-like dimerisation domain"/>
    <property type="match status" value="1"/>
</dbReference>
<evidence type="ECO:0008006" key="7">
    <source>
        <dbReference type="Google" id="ProtNLM"/>
    </source>
</evidence>
<feature type="domain" description="Transferrin receptor-like dimerisation" evidence="3">
    <location>
        <begin position="566"/>
        <end position="685"/>
    </location>
</feature>
<sequence length="688" mass="74739">MSNEFEDLILSTPSTDLLRQWSRLYSASTHLAGDQAHASSIQALWNSYNIPSEITIHPTRLNRPGSNSAVRLLNPNASASSSILFEATLTEDVLPSDPASSIGPPSFHGLSHPGRAIAQLVYANFGRPEDFDVLASSGISVHDRIVLCKYSTSLRGLKVKAAQEAGAAGVILYNDPQEDHPFTIGNGYEPFPGGPARHPSAIQRGSVSFFSVGAGQYPSPEFTPSIPSISISYRDARHLLHALAGYGLGNANLPYDWQGEIPGVEYFSGPSEMLVELVNDTEYYEAKLYNVIGTIQGKTEECVVLGNHHDSWTVGAVDPVSGSAAMNEVVRCLGRVLETGWRPVRTIILASWDGEEYGLVGSTAWGMQNAEFLKRNCVAYINVDEATNGGDILGPVGCPLLAEMLYEAAKLVPSPFEEDPMVQDDWHLLEVPNMADQSRTVYTDWLHNTQAHIPSSDAPLLQDLGTGSDFTVFQHHLGISSADLVFNAGGRHAVYQYHTKYDSTLWMESFGDPGYRKHKAMAQLWGLIAFRLASSAILGFSATRYAVRLKDGLKDLDIPETVIVGDLDLALSRFHEQAMALDRNRRALSERLESASAKDGVSSFTGEISLVNSRYLAIERGFIYPAGLSQRPWYKHLAFGPGLWEGYGGVAFPAIADAILRKDAASIQAAVDLTAGAVGRVAELIKLT</sequence>